<keyword evidence="6 11" id="KW-0175">Coiled coil</keyword>
<dbReference type="PROSITE" id="PS51844">
    <property type="entry name" value="SH3_LIKE"/>
    <property type="match status" value="1"/>
</dbReference>
<feature type="domain" description="Myosin N-terminal SH3-like" evidence="14">
    <location>
        <begin position="8"/>
        <end position="57"/>
    </location>
</feature>
<dbReference type="GO" id="GO:0005524">
    <property type="term" value="F:ATP binding"/>
    <property type="evidence" value="ECO:0007669"/>
    <property type="project" value="UniProtKB-UniRule"/>
</dbReference>
<dbReference type="Proteomes" id="UP000593562">
    <property type="component" value="Unassembled WGS sequence"/>
</dbReference>
<dbReference type="GO" id="GO:0016020">
    <property type="term" value="C:membrane"/>
    <property type="evidence" value="ECO:0007669"/>
    <property type="project" value="TreeGrafter"/>
</dbReference>
<dbReference type="GO" id="GO:0005737">
    <property type="term" value="C:cytoplasm"/>
    <property type="evidence" value="ECO:0007669"/>
    <property type="project" value="TreeGrafter"/>
</dbReference>
<dbReference type="FunFam" id="1.20.5.190:FF:000018">
    <property type="entry name" value="Myosin XI D"/>
    <property type="match status" value="1"/>
</dbReference>
<dbReference type="Gene3D" id="3.40.850.10">
    <property type="entry name" value="Kinesin motor domain"/>
    <property type="match status" value="1"/>
</dbReference>
<dbReference type="GO" id="GO:0030048">
    <property type="term" value="P:actin filament-based movement"/>
    <property type="evidence" value="ECO:0007669"/>
    <property type="project" value="UniProtKB-ARBA"/>
</dbReference>
<feature type="binding site" evidence="10">
    <location>
        <begin position="156"/>
        <end position="163"/>
    </location>
    <ligand>
        <name>ATP</name>
        <dbReference type="ChEBI" id="CHEBI:30616"/>
    </ligand>
</feature>
<dbReference type="Pfam" id="PF00612">
    <property type="entry name" value="IQ"/>
    <property type="match status" value="5"/>
</dbReference>
<dbReference type="Gene3D" id="2.30.30.360">
    <property type="entry name" value="Myosin S1 fragment, N-terminal"/>
    <property type="match status" value="1"/>
</dbReference>
<feature type="domain" description="Dilute" evidence="12">
    <location>
        <begin position="1157"/>
        <end position="1457"/>
    </location>
</feature>
<dbReference type="Gene3D" id="6.20.240.20">
    <property type="match status" value="1"/>
</dbReference>
<comment type="caution">
    <text evidence="15">The sequence shown here is derived from an EMBL/GenBank/DDBJ whole genome shotgun (WGS) entry which is preliminary data.</text>
</comment>
<keyword evidence="3 10" id="KW-0547">Nucleotide-binding</keyword>
<dbReference type="InterPro" id="IPR037975">
    <property type="entry name" value="MyosinXI_CBD"/>
</dbReference>
<dbReference type="PROSITE" id="PS51456">
    <property type="entry name" value="MYOSIN_MOTOR"/>
    <property type="match status" value="1"/>
</dbReference>
<evidence type="ECO:0000256" key="5">
    <source>
        <dbReference type="ARBA" id="ARBA00022860"/>
    </source>
</evidence>
<dbReference type="GO" id="GO:0016459">
    <property type="term" value="C:myosin complex"/>
    <property type="evidence" value="ECO:0007669"/>
    <property type="project" value="UniProtKB-KW"/>
</dbReference>
<dbReference type="FunFam" id="1.20.5.190:FF:000001">
    <property type="entry name" value="unconventional myosin-Va"/>
    <property type="match status" value="2"/>
</dbReference>
<dbReference type="GO" id="GO:0051015">
    <property type="term" value="F:actin filament binding"/>
    <property type="evidence" value="ECO:0007669"/>
    <property type="project" value="InterPro"/>
</dbReference>
<evidence type="ECO:0000256" key="9">
    <source>
        <dbReference type="ARBA" id="ARBA00023203"/>
    </source>
</evidence>
<feature type="region of interest" description="Actin-binding" evidence="10">
    <location>
        <begin position="613"/>
        <end position="635"/>
    </location>
</feature>
<dbReference type="CDD" id="cd15475">
    <property type="entry name" value="MyosinXI_CBD"/>
    <property type="match status" value="1"/>
</dbReference>
<dbReference type="SUPFAM" id="SSF52540">
    <property type="entry name" value="P-loop containing nucleoside triphosphate hydrolases"/>
    <property type="match status" value="2"/>
</dbReference>
<protein>
    <submittedName>
        <fullName evidence="15">Myosin heavy chain family protein</fullName>
    </submittedName>
</protein>
<dbReference type="GO" id="GO:0000146">
    <property type="term" value="F:microfilament motor activity"/>
    <property type="evidence" value="ECO:0007669"/>
    <property type="project" value="TreeGrafter"/>
</dbReference>
<dbReference type="PANTHER" id="PTHR13140">
    <property type="entry name" value="MYOSIN"/>
    <property type="match status" value="1"/>
</dbReference>
<dbReference type="PROSITE" id="PS50096">
    <property type="entry name" value="IQ"/>
    <property type="match status" value="5"/>
</dbReference>
<evidence type="ECO:0000256" key="8">
    <source>
        <dbReference type="ARBA" id="ARBA00023175"/>
    </source>
</evidence>
<keyword evidence="16" id="KW-1185">Reference proteome</keyword>
<dbReference type="Pfam" id="PF02736">
    <property type="entry name" value="Myosin_N"/>
    <property type="match status" value="1"/>
</dbReference>
<keyword evidence="5" id="KW-0112">Calmodulin-binding</keyword>
<dbReference type="InParanoid" id="A0A7J7BYK8"/>
<organism evidence="15 16">
    <name type="scientific">Tripterygium wilfordii</name>
    <name type="common">Thunder God vine</name>
    <dbReference type="NCBI Taxonomy" id="458696"/>
    <lineage>
        <taxon>Eukaryota</taxon>
        <taxon>Viridiplantae</taxon>
        <taxon>Streptophyta</taxon>
        <taxon>Embryophyta</taxon>
        <taxon>Tracheophyta</taxon>
        <taxon>Spermatophyta</taxon>
        <taxon>Magnoliopsida</taxon>
        <taxon>eudicotyledons</taxon>
        <taxon>Gunneridae</taxon>
        <taxon>Pentapetalae</taxon>
        <taxon>rosids</taxon>
        <taxon>fabids</taxon>
        <taxon>Celastrales</taxon>
        <taxon>Celastraceae</taxon>
        <taxon>Tripterygium</taxon>
    </lineage>
</organism>
<comment type="similarity">
    <text evidence="1">Belongs to the TRAFAC class myosin-kinesin ATPase superfamily. Myosin family. Plant myosin class XI subfamily.</text>
</comment>
<evidence type="ECO:0000313" key="16">
    <source>
        <dbReference type="Proteomes" id="UP000593562"/>
    </source>
</evidence>
<sequence>MAAATSLVVGSRVWIEDPDEAWINGEVVEVNGEEIKVLCTSGKMIVVKASHVYPEDPEAPPCGVDDMTRLAYLHEPGVLQNLRARYDLNEIYTYTGNILIAVNPFIKLPHLYDSHMMAQYKGAAFGELSPHPFAVADAAYRLMINEGVSQSILVSGESGAGKTESTKLLMRYLAYMGGRAAAEGRTVEQKVLESNPVLEAFGNAKTVRNNNSSRFGKFVEIQFDQRGRISGAAIRTYLLERSRVCQVSDPERNYHCFYMLCAAPAEDVQRYKLGNPRTFHYLNQSNCYELDGVDESKEYIATRRAMEVVGINSDEQDAIFRVVAAILHLGNIEFAKGKEIDSSIPKDEKSWFHLRTAAEILMCDPKALEDSLCKRVIVTRDEKITKMLDPDSAALSRDALAKIVYSRLFDWLVDKINSSIGQDPDSKSLIGVLDIYGFESFKTNSFEQFCINLTNEKLQQHFNQHVFKMEQEEYTKEEIDWSYIEFVDNQDILDMIEKKPGGIIALLDEACMFPRSTHETFAQKLYQTLKNHKRFSKPKLARSDFTICHYAGDVTYQTEHFLDKNKDYVVAEHQALLGASKCSFVAGLFPPLAEESSKSSKFSSIGSRFKQQLQALLETLNATEPHYIRCVKPNNLLKPAIFEKKNVLQQLRCGGVMEAIRISCAGFPTRKPFDEFVDRFGLLAPEVLDGSSDEVTACKRLLGKVGLEGYQIGKTKVFLRAGQMAELDTRRSEVLGRSARIIQRKVRSYLSRRSFIKLRISAVQMQAVCRGQLARKIYEGMRREVACLRIQRTLRMYLSRKAYKECWSSAVSIQTCMRGMAARNEIRFRRQTKAAIMIQSQCRKYLARLHYLKLMKAAIATQCAWRGVVARKELRKLKMAARETGALQAAKNKLEKQVEELTWRLQLEKRMRADLEEAKTQENAKLQSALHEMQLEFKETKSMLMKEREDAKRTAEKTPVIQEVRVADNELVEKLTSENEKLKTLVSSLENKIDETEKKFEETSKISEERLKQALEAESKIVQLKTAMHRLEEKVSDMESENQILRQQTLLNTPVKKIVEYPSTPMTKSTENGHIFNEDNNTLEPQRATPMKKLVSDSDSKLMRSNIERQHESIDALINCVSKNIGYSQGKPIAAFTIYRCLLKWKLFEAERTSVFDRLIQMIGSAIENEDDNDHMAYWLSNTSALLFLLQRSLKTAGPSTHQKPPPATSLFGRMAMGFRSSPSSSNLAAATALAVVRQVEAKYPALLFKQQLAAYVEKIYGIIRDNLKKELASLISLCIQAARTSKGSVLRSGRSFGKDSPLNNWQNIIDTLNTLLCTLKGNFVPSILIQKIYTQTFSYINVQLFNSLLLRRECCTFSNGEYVKSGLAELELWCCQAKEEYAGSSWDELKHIRQAVGFLVIHQKYRISYDEITNDLCPILSVQQLYRICTLYWDDNYNTRSVSPDVMSSMRILMTEDSNNAASNSFLLDDNSGIPFTVDDLSNTLQEKDFLDVKPAEELLENPAFRFLHE</sequence>
<evidence type="ECO:0000256" key="2">
    <source>
        <dbReference type="ARBA" id="ARBA00022737"/>
    </source>
</evidence>
<dbReference type="FunFam" id="1.20.58.530:FF:000002">
    <property type="entry name" value="Class V myosin"/>
    <property type="match status" value="1"/>
</dbReference>
<dbReference type="Pfam" id="PF00063">
    <property type="entry name" value="Myosin_head"/>
    <property type="match status" value="1"/>
</dbReference>
<dbReference type="PRINTS" id="PR00193">
    <property type="entry name" value="MYOSINHEAVY"/>
</dbReference>
<dbReference type="InterPro" id="IPR001609">
    <property type="entry name" value="Myosin_head_motor_dom-like"/>
</dbReference>
<evidence type="ECO:0000259" key="14">
    <source>
        <dbReference type="PROSITE" id="PS51844"/>
    </source>
</evidence>
<dbReference type="EMBL" id="JAAARO010000022">
    <property type="protein sequence ID" value="KAF5726979.1"/>
    <property type="molecule type" value="Genomic_DNA"/>
</dbReference>
<dbReference type="FunFam" id="1.10.10.820:FF:000001">
    <property type="entry name" value="Myosin heavy chain"/>
    <property type="match status" value="1"/>
</dbReference>
<name>A0A7J7BYK8_TRIWF</name>
<dbReference type="InterPro" id="IPR008989">
    <property type="entry name" value="Myosin_S1_N"/>
</dbReference>
<evidence type="ECO:0000256" key="6">
    <source>
        <dbReference type="ARBA" id="ARBA00023054"/>
    </source>
</evidence>
<dbReference type="Gene3D" id="1.10.10.820">
    <property type="match status" value="1"/>
</dbReference>
<dbReference type="Gene3D" id="1.20.58.530">
    <property type="match status" value="1"/>
</dbReference>
<dbReference type="CDD" id="cd01384">
    <property type="entry name" value="MYSc_Myo11"/>
    <property type="match status" value="1"/>
</dbReference>
<keyword evidence="4 10" id="KW-0067">ATP-binding</keyword>
<dbReference type="CDD" id="cd23767">
    <property type="entry name" value="IQCD"/>
    <property type="match status" value="1"/>
</dbReference>
<dbReference type="SMART" id="SM00015">
    <property type="entry name" value="IQ"/>
    <property type="match status" value="6"/>
</dbReference>
<evidence type="ECO:0000256" key="7">
    <source>
        <dbReference type="ARBA" id="ARBA00023123"/>
    </source>
</evidence>
<keyword evidence="2" id="KW-0677">Repeat</keyword>
<evidence type="ECO:0000256" key="3">
    <source>
        <dbReference type="ARBA" id="ARBA00022741"/>
    </source>
</evidence>
<dbReference type="Pfam" id="PF01843">
    <property type="entry name" value="DIL"/>
    <property type="match status" value="1"/>
</dbReference>
<feature type="coiled-coil region" evidence="11">
    <location>
        <begin position="972"/>
        <end position="1048"/>
    </location>
</feature>
<dbReference type="InterPro" id="IPR000048">
    <property type="entry name" value="IQ_motif_EF-hand-BS"/>
</dbReference>
<dbReference type="OrthoDB" id="6108017at2759"/>
<evidence type="ECO:0000256" key="10">
    <source>
        <dbReference type="PROSITE-ProRule" id="PRU00782"/>
    </source>
</evidence>
<feature type="domain" description="Myosin motor" evidence="13">
    <location>
        <begin position="62"/>
        <end position="732"/>
    </location>
</feature>
<evidence type="ECO:0000259" key="12">
    <source>
        <dbReference type="PROSITE" id="PS51126"/>
    </source>
</evidence>
<evidence type="ECO:0000256" key="1">
    <source>
        <dbReference type="ARBA" id="ARBA00008049"/>
    </source>
</evidence>
<evidence type="ECO:0000256" key="11">
    <source>
        <dbReference type="SAM" id="Coils"/>
    </source>
</evidence>
<dbReference type="GO" id="GO:0007015">
    <property type="term" value="P:actin filament organization"/>
    <property type="evidence" value="ECO:0007669"/>
    <property type="project" value="InterPro"/>
</dbReference>
<dbReference type="FunCoup" id="A0A7J7BYK8">
    <property type="interactions" value="2231"/>
</dbReference>
<dbReference type="SMART" id="SM00242">
    <property type="entry name" value="MYSc"/>
    <property type="match status" value="1"/>
</dbReference>
<dbReference type="PROSITE" id="PS51126">
    <property type="entry name" value="DILUTE"/>
    <property type="match status" value="1"/>
</dbReference>
<dbReference type="InterPro" id="IPR036961">
    <property type="entry name" value="Kinesin_motor_dom_sf"/>
</dbReference>
<proteinExistence type="inferred from homology"/>
<dbReference type="InterPro" id="IPR004009">
    <property type="entry name" value="SH3_Myosin"/>
</dbReference>
<dbReference type="Gene3D" id="1.20.5.190">
    <property type="match status" value="3"/>
</dbReference>
<dbReference type="PANTHER" id="PTHR13140:SF836">
    <property type="entry name" value="MYOSIN-6"/>
    <property type="match status" value="1"/>
</dbReference>
<dbReference type="Gene3D" id="1.20.120.720">
    <property type="entry name" value="Myosin VI head, motor domain, U50 subdomain"/>
    <property type="match status" value="1"/>
</dbReference>
<keyword evidence="7 10" id="KW-0518">Myosin</keyword>
<keyword evidence="8 10" id="KW-0505">Motor protein</keyword>
<dbReference type="InterPro" id="IPR002710">
    <property type="entry name" value="Dilute_dom"/>
</dbReference>
<dbReference type="InterPro" id="IPR027417">
    <property type="entry name" value="P-loop_NTPase"/>
</dbReference>
<gene>
    <name evidence="15" type="ORF">HS088_TW22G00665</name>
</gene>
<dbReference type="GO" id="GO:0005516">
    <property type="term" value="F:calmodulin binding"/>
    <property type="evidence" value="ECO:0007669"/>
    <property type="project" value="UniProtKB-KW"/>
</dbReference>
<dbReference type="InterPro" id="IPR036018">
    <property type="entry name" value="MYSc_Myo11"/>
</dbReference>
<accession>A0A7J7BYK8</accession>
<feature type="coiled-coil region" evidence="11">
    <location>
        <begin position="877"/>
        <end position="936"/>
    </location>
</feature>
<keyword evidence="9 10" id="KW-0009">Actin-binding</keyword>
<dbReference type="SMART" id="SM01132">
    <property type="entry name" value="DIL"/>
    <property type="match status" value="1"/>
</dbReference>
<evidence type="ECO:0000259" key="13">
    <source>
        <dbReference type="PROSITE" id="PS51456"/>
    </source>
</evidence>
<evidence type="ECO:0000256" key="4">
    <source>
        <dbReference type="ARBA" id="ARBA00022840"/>
    </source>
</evidence>
<dbReference type="FunFam" id="1.20.120.720:FF:000011">
    <property type="entry name" value="Myosin 2"/>
    <property type="match status" value="1"/>
</dbReference>
<reference evidence="15 16" key="1">
    <citation type="journal article" date="2020" name="Nat. Commun.">
        <title>Genome of Tripterygium wilfordii and identification of cytochrome P450 involved in triptolide biosynthesis.</title>
        <authorList>
            <person name="Tu L."/>
            <person name="Su P."/>
            <person name="Zhang Z."/>
            <person name="Gao L."/>
            <person name="Wang J."/>
            <person name="Hu T."/>
            <person name="Zhou J."/>
            <person name="Zhang Y."/>
            <person name="Zhao Y."/>
            <person name="Liu Y."/>
            <person name="Song Y."/>
            <person name="Tong Y."/>
            <person name="Lu Y."/>
            <person name="Yang J."/>
            <person name="Xu C."/>
            <person name="Jia M."/>
            <person name="Peters R.J."/>
            <person name="Huang L."/>
            <person name="Gao W."/>
        </authorList>
    </citation>
    <scope>NUCLEOTIDE SEQUENCE [LARGE SCALE GENOMIC DNA]</scope>
    <source>
        <strain evidence="16">cv. XIE 37</strain>
        <tissue evidence="15">Leaf</tissue>
    </source>
</reference>
<evidence type="ECO:0000313" key="15">
    <source>
        <dbReference type="EMBL" id="KAF5726979.1"/>
    </source>
</evidence>